<reference evidence="2 3" key="1">
    <citation type="journal article" date="2018" name="New Phytol.">
        <title>Phylogenomics of Endogonaceae and evolution of mycorrhizas within Mucoromycota.</title>
        <authorList>
            <person name="Chang Y."/>
            <person name="Desiro A."/>
            <person name="Na H."/>
            <person name="Sandor L."/>
            <person name="Lipzen A."/>
            <person name="Clum A."/>
            <person name="Barry K."/>
            <person name="Grigoriev I.V."/>
            <person name="Martin F.M."/>
            <person name="Stajich J.E."/>
            <person name="Smith M.E."/>
            <person name="Bonito G."/>
            <person name="Spatafora J.W."/>
        </authorList>
    </citation>
    <scope>NUCLEOTIDE SEQUENCE [LARGE SCALE GENOMIC DNA]</scope>
    <source>
        <strain evidence="2 3">GMNB39</strain>
    </source>
</reference>
<keyword evidence="3" id="KW-1185">Reference proteome</keyword>
<evidence type="ECO:0000313" key="2">
    <source>
        <dbReference type="EMBL" id="RUO96486.1"/>
    </source>
</evidence>
<proteinExistence type="predicted"/>
<organism evidence="2 3">
    <name type="scientific">Jimgerdemannia flammicorona</name>
    <dbReference type="NCBI Taxonomy" id="994334"/>
    <lineage>
        <taxon>Eukaryota</taxon>
        <taxon>Fungi</taxon>
        <taxon>Fungi incertae sedis</taxon>
        <taxon>Mucoromycota</taxon>
        <taxon>Mucoromycotina</taxon>
        <taxon>Endogonomycetes</taxon>
        <taxon>Endogonales</taxon>
        <taxon>Endogonaceae</taxon>
        <taxon>Jimgerdemannia</taxon>
    </lineage>
</organism>
<gene>
    <name evidence="2" type="ORF">BC936DRAFT_141955</name>
</gene>
<dbReference type="AlphaFoldDB" id="A0A433A1C6"/>
<name>A0A433A1C6_9FUNG</name>
<feature type="non-terminal residue" evidence="2">
    <location>
        <position position="1"/>
    </location>
</feature>
<comment type="caution">
    <text evidence="2">The sequence shown here is derived from an EMBL/GenBank/DDBJ whole genome shotgun (WGS) entry which is preliminary data.</text>
</comment>
<feature type="region of interest" description="Disordered" evidence="1">
    <location>
        <begin position="83"/>
        <end position="109"/>
    </location>
</feature>
<dbReference type="Proteomes" id="UP000268093">
    <property type="component" value="Unassembled WGS sequence"/>
</dbReference>
<sequence length="139" mass="16334">YLSHPKRRLPNLVDFQGFTRPSHLSSVSRRVSILNLESKQIVLQHHHAFFLDSQMKQMSRSSEFGGLVEFLLEDRYRLRRVVNPKRSRQRSPRQPETNQPYARWPEAGPRKRFVKVGPLCNFKSETVPLGRSPDVRRQA</sequence>
<protein>
    <submittedName>
        <fullName evidence="2">Uncharacterized protein</fullName>
    </submittedName>
</protein>
<evidence type="ECO:0000313" key="3">
    <source>
        <dbReference type="Proteomes" id="UP000268093"/>
    </source>
</evidence>
<evidence type="ECO:0000256" key="1">
    <source>
        <dbReference type="SAM" id="MobiDB-lite"/>
    </source>
</evidence>
<dbReference type="EMBL" id="RBNI01020990">
    <property type="protein sequence ID" value="RUO96486.1"/>
    <property type="molecule type" value="Genomic_DNA"/>
</dbReference>
<accession>A0A433A1C6</accession>